<feature type="compositionally biased region" description="Polar residues" evidence="1">
    <location>
        <begin position="177"/>
        <end position="187"/>
    </location>
</feature>
<feature type="region of interest" description="Disordered" evidence="1">
    <location>
        <begin position="171"/>
        <end position="317"/>
    </location>
</feature>
<dbReference type="Proteomes" id="UP000307440">
    <property type="component" value="Unassembled WGS sequence"/>
</dbReference>
<dbReference type="EMBL" id="ML210692">
    <property type="protein sequence ID" value="TFK16635.1"/>
    <property type="molecule type" value="Genomic_DNA"/>
</dbReference>
<proteinExistence type="predicted"/>
<reference evidence="2 3" key="1">
    <citation type="journal article" date="2019" name="Nat. Ecol. Evol.">
        <title>Megaphylogeny resolves global patterns of mushroom evolution.</title>
        <authorList>
            <person name="Varga T."/>
            <person name="Krizsan K."/>
            <person name="Foldi C."/>
            <person name="Dima B."/>
            <person name="Sanchez-Garcia M."/>
            <person name="Sanchez-Ramirez S."/>
            <person name="Szollosi G.J."/>
            <person name="Szarkandi J.G."/>
            <person name="Papp V."/>
            <person name="Albert L."/>
            <person name="Andreopoulos W."/>
            <person name="Angelini C."/>
            <person name="Antonin V."/>
            <person name="Barry K.W."/>
            <person name="Bougher N.L."/>
            <person name="Buchanan P."/>
            <person name="Buyck B."/>
            <person name="Bense V."/>
            <person name="Catcheside P."/>
            <person name="Chovatia M."/>
            <person name="Cooper J."/>
            <person name="Damon W."/>
            <person name="Desjardin D."/>
            <person name="Finy P."/>
            <person name="Geml J."/>
            <person name="Haridas S."/>
            <person name="Hughes K."/>
            <person name="Justo A."/>
            <person name="Karasinski D."/>
            <person name="Kautmanova I."/>
            <person name="Kiss B."/>
            <person name="Kocsube S."/>
            <person name="Kotiranta H."/>
            <person name="LaButti K.M."/>
            <person name="Lechner B.E."/>
            <person name="Liimatainen K."/>
            <person name="Lipzen A."/>
            <person name="Lukacs Z."/>
            <person name="Mihaltcheva S."/>
            <person name="Morgado L.N."/>
            <person name="Niskanen T."/>
            <person name="Noordeloos M.E."/>
            <person name="Ohm R.A."/>
            <person name="Ortiz-Santana B."/>
            <person name="Ovrebo C."/>
            <person name="Racz N."/>
            <person name="Riley R."/>
            <person name="Savchenko A."/>
            <person name="Shiryaev A."/>
            <person name="Soop K."/>
            <person name="Spirin V."/>
            <person name="Szebenyi C."/>
            <person name="Tomsovsky M."/>
            <person name="Tulloss R.E."/>
            <person name="Uehling J."/>
            <person name="Grigoriev I.V."/>
            <person name="Vagvolgyi C."/>
            <person name="Papp T."/>
            <person name="Martin F.M."/>
            <person name="Miettinen O."/>
            <person name="Hibbett D.S."/>
            <person name="Nagy L.G."/>
        </authorList>
    </citation>
    <scope>NUCLEOTIDE SEQUENCE [LARGE SCALE GENOMIC DNA]</scope>
    <source>
        <strain evidence="2 3">CBS 121175</strain>
    </source>
</reference>
<feature type="compositionally biased region" description="Low complexity" evidence="1">
    <location>
        <begin position="188"/>
        <end position="221"/>
    </location>
</feature>
<organism evidence="2 3">
    <name type="scientific">Coprinopsis marcescibilis</name>
    <name type="common">Agaric fungus</name>
    <name type="synonym">Psathyrella marcescibilis</name>
    <dbReference type="NCBI Taxonomy" id="230819"/>
    <lineage>
        <taxon>Eukaryota</taxon>
        <taxon>Fungi</taxon>
        <taxon>Dikarya</taxon>
        <taxon>Basidiomycota</taxon>
        <taxon>Agaricomycotina</taxon>
        <taxon>Agaricomycetes</taxon>
        <taxon>Agaricomycetidae</taxon>
        <taxon>Agaricales</taxon>
        <taxon>Agaricineae</taxon>
        <taxon>Psathyrellaceae</taxon>
        <taxon>Coprinopsis</taxon>
    </lineage>
</organism>
<evidence type="ECO:0000313" key="3">
    <source>
        <dbReference type="Proteomes" id="UP000307440"/>
    </source>
</evidence>
<evidence type="ECO:0000256" key="1">
    <source>
        <dbReference type="SAM" id="MobiDB-lite"/>
    </source>
</evidence>
<gene>
    <name evidence="2" type="ORF">FA15DRAFT_662008</name>
</gene>
<name>A0A5C3K9A1_COPMA</name>
<accession>A0A5C3K9A1</accession>
<feature type="region of interest" description="Disordered" evidence="1">
    <location>
        <begin position="27"/>
        <end position="46"/>
    </location>
</feature>
<protein>
    <submittedName>
        <fullName evidence="2">Uncharacterized protein</fullName>
    </submittedName>
</protein>
<sequence>MTSPVEIFIGSDLRTCYHRCHKSTSARRRPSGAESLGLWRPAGGGRSREASALHECQSQCSVNPVDTNGEPYPERHIRPEESVKFGCRIFQTCKKPTTRDETVELYKLAWRERYGPDSQPYLTLNGGIPDLALDLRYEVDVWIPWPSILGQQRVVASIAAPPAVVHRRQVQPPLQPGNFSGTTPSTDNTIGSSITSANTISSSGPSTNTSAGTSADTSSTTINARKRAAAPRAPSSVGGHTRDSTPTQAGPSAPHSVPLSPTTMRIPRPRKTYAPSSAGGATRYSPPTQAERSPPRQGSPIPKPPPDSPPRPRFSNHVTYLSNHSIGRDPRPGAPLQLNDRLTLERHPRNYPIKSVVIVSPYWRQERETAIFCDDFPCASVEYILGRLSRENDGWVYPEVEHVLPPPHKITDQYTYFTPVFDEQGNTLRCNAFLGIAVEMVTDKESWDCYIMSWQDYEKAAFEREHKGRASTIRGRGDNRRILLGGGLDDIARAVRTEIPTSIIPPSDTVSGYVREICGGRMKAVVKRDRSACADHVIHCGVEQDTALEIYTSSEDAVDEFFIERPLYFRRPVWFIQPYIDEMRSLGKFLFLFINGCLRHSVETHPRSSKLWKFHTAFTLPQLSEMIPEIIQDWGSRQGPARIDYFLSSNEMQLEALKYLDKLILSEERISKLPSSLRLFCRIDMSIFRRRDNTLGYFVNGVHRAHDTDWFVGSACPTTSYSMVVDTLYTAAVDRFYDSVRPHPPVAVE</sequence>
<dbReference type="AlphaFoldDB" id="A0A5C3K9A1"/>
<evidence type="ECO:0000313" key="2">
    <source>
        <dbReference type="EMBL" id="TFK16635.1"/>
    </source>
</evidence>
<feature type="compositionally biased region" description="Pro residues" evidence="1">
    <location>
        <begin position="301"/>
        <end position="312"/>
    </location>
</feature>
<keyword evidence="3" id="KW-1185">Reference proteome</keyword>
<dbReference type="OrthoDB" id="3062359at2759"/>